<dbReference type="GO" id="GO:0006260">
    <property type="term" value="P:DNA replication"/>
    <property type="evidence" value="ECO:0007669"/>
    <property type="project" value="InterPro"/>
</dbReference>
<dbReference type="EMBL" id="MFLC01000038">
    <property type="protein sequence ID" value="OGG54443.1"/>
    <property type="molecule type" value="Genomic_DNA"/>
</dbReference>
<dbReference type="SUPFAM" id="SSF48019">
    <property type="entry name" value="post-AAA+ oligomerization domain-like"/>
    <property type="match status" value="1"/>
</dbReference>
<dbReference type="Gene3D" id="1.20.272.10">
    <property type="match status" value="1"/>
</dbReference>
<organism evidence="1 2">
    <name type="scientific">Candidatus Kaiserbacteria bacterium RIFCSPHIGHO2_02_FULL_49_11</name>
    <dbReference type="NCBI Taxonomy" id="1798489"/>
    <lineage>
        <taxon>Bacteria</taxon>
        <taxon>Candidatus Kaiseribacteriota</taxon>
    </lineage>
</organism>
<dbReference type="Proteomes" id="UP000177659">
    <property type="component" value="Unassembled WGS sequence"/>
</dbReference>
<evidence type="ECO:0000313" key="1">
    <source>
        <dbReference type="EMBL" id="OGG54443.1"/>
    </source>
</evidence>
<gene>
    <name evidence="1" type="ORF">A3D62_01960</name>
</gene>
<name>A0A1F6CZ39_9BACT</name>
<protein>
    <recommendedName>
        <fullName evidence="3">DNA polymerase III delta N-terminal domain-containing protein</fullName>
    </recommendedName>
</protein>
<dbReference type="AlphaFoldDB" id="A0A1F6CZ39"/>
<dbReference type="InterPro" id="IPR008921">
    <property type="entry name" value="DNA_pol3_clamp-load_cplx_C"/>
</dbReference>
<sequence>MIYLLHGGDVTKAREKLHSILGTLFSKRPDAFYFHITKEAIGDYALDELVHSQGLFEQKYIVVFDIAFEDKDAREEILSRLVELQESPHVFIFLEGKLDQKTLKKLDGRAERVFEFGEAPKKKEAFNIFSLTEALGRRSRKDLWTLYLRAKLADCAPEEVHGILFWQVKSMLLAIGAKDAEGAGLNPFVYRKALGFLKNYSREEVEKLSQQLVRLSHDARRGIHDFDVALERFILAI</sequence>
<evidence type="ECO:0000313" key="2">
    <source>
        <dbReference type="Proteomes" id="UP000177659"/>
    </source>
</evidence>
<accession>A0A1F6CZ39</accession>
<comment type="caution">
    <text evidence="1">The sequence shown here is derived from an EMBL/GenBank/DDBJ whole genome shotgun (WGS) entry which is preliminary data.</text>
</comment>
<proteinExistence type="predicted"/>
<reference evidence="1 2" key="1">
    <citation type="journal article" date="2016" name="Nat. Commun.">
        <title>Thousands of microbial genomes shed light on interconnected biogeochemical processes in an aquifer system.</title>
        <authorList>
            <person name="Anantharaman K."/>
            <person name="Brown C.T."/>
            <person name="Hug L.A."/>
            <person name="Sharon I."/>
            <person name="Castelle C.J."/>
            <person name="Probst A.J."/>
            <person name="Thomas B.C."/>
            <person name="Singh A."/>
            <person name="Wilkins M.J."/>
            <person name="Karaoz U."/>
            <person name="Brodie E.L."/>
            <person name="Williams K.H."/>
            <person name="Hubbard S.S."/>
            <person name="Banfield J.F."/>
        </authorList>
    </citation>
    <scope>NUCLEOTIDE SEQUENCE [LARGE SCALE GENOMIC DNA]</scope>
</reference>
<evidence type="ECO:0008006" key="3">
    <source>
        <dbReference type="Google" id="ProtNLM"/>
    </source>
</evidence>
<dbReference type="GO" id="GO:0003677">
    <property type="term" value="F:DNA binding"/>
    <property type="evidence" value="ECO:0007669"/>
    <property type="project" value="InterPro"/>
</dbReference>